<organism evidence="14">
    <name type="scientific">Mariniphaga anaerophila</name>
    <dbReference type="NCBI Taxonomy" id="1484053"/>
    <lineage>
        <taxon>Bacteria</taxon>
        <taxon>Pseudomonadati</taxon>
        <taxon>Bacteroidota</taxon>
        <taxon>Bacteroidia</taxon>
        <taxon>Marinilabiliales</taxon>
        <taxon>Prolixibacteraceae</taxon>
        <taxon>Mariniphaga</taxon>
    </lineage>
</organism>
<dbReference type="SMART" id="SM00387">
    <property type="entry name" value="HATPase_c"/>
    <property type="match status" value="1"/>
</dbReference>
<feature type="transmembrane region" description="Helical" evidence="11">
    <location>
        <begin position="153"/>
        <end position="173"/>
    </location>
</feature>
<evidence type="ECO:0000256" key="2">
    <source>
        <dbReference type="ARBA" id="ARBA00004370"/>
    </source>
</evidence>
<feature type="domain" description="HAMP" evidence="13">
    <location>
        <begin position="181"/>
        <end position="231"/>
    </location>
</feature>
<dbReference type="PANTHER" id="PTHR45436">
    <property type="entry name" value="SENSOR HISTIDINE KINASE YKOH"/>
    <property type="match status" value="1"/>
</dbReference>
<dbReference type="InterPro" id="IPR036890">
    <property type="entry name" value="HATPase_C_sf"/>
</dbReference>
<proteinExistence type="predicted"/>
<dbReference type="Proteomes" id="UP000886047">
    <property type="component" value="Unassembled WGS sequence"/>
</dbReference>
<dbReference type="PANTHER" id="PTHR45436:SF5">
    <property type="entry name" value="SENSOR HISTIDINE KINASE TRCS"/>
    <property type="match status" value="1"/>
</dbReference>
<comment type="caution">
    <text evidence="14">The sequence shown here is derived from an EMBL/GenBank/DDBJ whole genome shotgun (WGS) entry which is preliminary data.</text>
</comment>
<dbReference type="InterPro" id="IPR050428">
    <property type="entry name" value="TCS_sensor_his_kinase"/>
</dbReference>
<evidence type="ECO:0000256" key="10">
    <source>
        <dbReference type="ARBA" id="ARBA00023136"/>
    </source>
</evidence>
<evidence type="ECO:0000256" key="4">
    <source>
        <dbReference type="ARBA" id="ARBA00022553"/>
    </source>
</evidence>
<keyword evidence="8 11" id="KW-1133">Transmembrane helix</keyword>
<dbReference type="CDD" id="cd00082">
    <property type="entry name" value="HisKA"/>
    <property type="match status" value="1"/>
</dbReference>
<evidence type="ECO:0000256" key="8">
    <source>
        <dbReference type="ARBA" id="ARBA00022989"/>
    </source>
</evidence>
<dbReference type="Pfam" id="PF02518">
    <property type="entry name" value="HATPase_c"/>
    <property type="match status" value="1"/>
</dbReference>
<dbReference type="InterPro" id="IPR003661">
    <property type="entry name" value="HisK_dim/P_dom"/>
</dbReference>
<evidence type="ECO:0000256" key="3">
    <source>
        <dbReference type="ARBA" id="ARBA00012438"/>
    </source>
</evidence>
<evidence type="ECO:0000259" key="12">
    <source>
        <dbReference type="PROSITE" id="PS50109"/>
    </source>
</evidence>
<reference evidence="14" key="1">
    <citation type="journal article" date="2020" name="mSystems">
        <title>Genome- and Community-Level Interaction Insights into Carbon Utilization and Element Cycling Functions of Hydrothermarchaeota in Hydrothermal Sediment.</title>
        <authorList>
            <person name="Zhou Z."/>
            <person name="Liu Y."/>
            <person name="Xu W."/>
            <person name="Pan J."/>
            <person name="Luo Z.H."/>
            <person name="Li M."/>
        </authorList>
    </citation>
    <scope>NUCLEOTIDE SEQUENCE [LARGE SCALE GENOMIC DNA]</scope>
    <source>
        <strain evidence="14">SpSt-1217</strain>
    </source>
</reference>
<dbReference type="GO" id="GO:0000155">
    <property type="term" value="F:phosphorelay sensor kinase activity"/>
    <property type="evidence" value="ECO:0007669"/>
    <property type="project" value="InterPro"/>
</dbReference>
<dbReference type="InterPro" id="IPR003660">
    <property type="entry name" value="HAMP_dom"/>
</dbReference>
<dbReference type="PROSITE" id="PS50109">
    <property type="entry name" value="HIS_KIN"/>
    <property type="match status" value="1"/>
</dbReference>
<protein>
    <recommendedName>
        <fullName evidence="3">histidine kinase</fullName>
        <ecNumber evidence="3">2.7.13.3</ecNumber>
    </recommendedName>
</protein>
<name>A0A831PQF7_9BACT</name>
<accession>A0A831PQF7</accession>
<dbReference type="InterPro" id="IPR004358">
    <property type="entry name" value="Sig_transdc_His_kin-like_C"/>
</dbReference>
<dbReference type="Gene3D" id="3.30.565.10">
    <property type="entry name" value="Histidine kinase-like ATPase, C-terminal domain"/>
    <property type="match status" value="1"/>
</dbReference>
<dbReference type="InterPro" id="IPR036097">
    <property type="entry name" value="HisK_dim/P_sf"/>
</dbReference>
<dbReference type="SMART" id="SM00388">
    <property type="entry name" value="HisKA"/>
    <property type="match status" value="1"/>
</dbReference>
<gene>
    <name evidence="14" type="ORF">ENN90_04975</name>
</gene>
<dbReference type="EC" id="2.7.13.3" evidence="3"/>
<dbReference type="PRINTS" id="PR00344">
    <property type="entry name" value="BCTRLSENSOR"/>
</dbReference>
<evidence type="ECO:0000256" key="9">
    <source>
        <dbReference type="ARBA" id="ARBA00023012"/>
    </source>
</evidence>
<evidence type="ECO:0000259" key="13">
    <source>
        <dbReference type="PROSITE" id="PS50885"/>
    </source>
</evidence>
<dbReference type="SUPFAM" id="SSF158472">
    <property type="entry name" value="HAMP domain-like"/>
    <property type="match status" value="1"/>
</dbReference>
<evidence type="ECO:0000256" key="11">
    <source>
        <dbReference type="SAM" id="Phobius"/>
    </source>
</evidence>
<evidence type="ECO:0000256" key="6">
    <source>
        <dbReference type="ARBA" id="ARBA00022692"/>
    </source>
</evidence>
<dbReference type="Pfam" id="PF00512">
    <property type="entry name" value="HisKA"/>
    <property type="match status" value="1"/>
</dbReference>
<feature type="domain" description="Histidine kinase" evidence="12">
    <location>
        <begin position="239"/>
        <end position="456"/>
    </location>
</feature>
<keyword evidence="6 11" id="KW-0812">Transmembrane</keyword>
<dbReference type="AlphaFoldDB" id="A0A831PQF7"/>
<dbReference type="PROSITE" id="PS50885">
    <property type="entry name" value="HAMP"/>
    <property type="match status" value="1"/>
</dbReference>
<dbReference type="Pfam" id="PF00672">
    <property type="entry name" value="HAMP"/>
    <property type="match status" value="1"/>
</dbReference>
<keyword evidence="10 11" id="KW-0472">Membrane</keyword>
<dbReference type="CDD" id="cd06225">
    <property type="entry name" value="HAMP"/>
    <property type="match status" value="1"/>
</dbReference>
<evidence type="ECO:0000313" key="14">
    <source>
        <dbReference type="EMBL" id="HDR50961.1"/>
    </source>
</evidence>
<evidence type="ECO:0000256" key="1">
    <source>
        <dbReference type="ARBA" id="ARBA00000085"/>
    </source>
</evidence>
<dbReference type="InterPro" id="IPR005467">
    <property type="entry name" value="His_kinase_dom"/>
</dbReference>
<keyword evidence="5" id="KW-0808">Transferase</keyword>
<comment type="subcellular location">
    <subcellularLocation>
        <location evidence="2">Membrane</location>
    </subcellularLocation>
</comment>
<dbReference type="Gene3D" id="6.10.340.10">
    <property type="match status" value="1"/>
</dbReference>
<dbReference type="SUPFAM" id="SSF55874">
    <property type="entry name" value="ATPase domain of HSP90 chaperone/DNA topoisomerase II/histidine kinase"/>
    <property type="match status" value="1"/>
</dbReference>
<keyword evidence="4" id="KW-0597">Phosphoprotein</keyword>
<dbReference type="InterPro" id="IPR003594">
    <property type="entry name" value="HATPase_dom"/>
</dbReference>
<dbReference type="SUPFAM" id="SSF47384">
    <property type="entry name" value="Homodimeric domain of signal transducing histidine kinase"/>
    <property type="match status" value="1"/>
</dbReference>
<dbReference type="FunFam" id="1.10.287.130:FF:000001">
    <property type="entry name" value="Two-component sensor histidine kinase"/>
    <property type="match status" value="1"/>
</dbReference>
<keyword evidence="7 14" id="KW-0418">Kinase</keyword>
<dbReference type="GO" id="GO:0005886">
    <property type="term" value="C:plasma membrane"/>
    <property type="evidence" value="ECO:0007669"/>
    <property type="project" value="TreeGrafter"/>
</dbReference>
<dbReference type="EMBL" id="DSDK01000277">
    <property type="protein sequence ID" value="HDR50961.1"/>
    <property type="molecule type" value="Genomic_DNA"/>
</dbReference>
<keyword evidence="9" id="KW-0902">Two-component regulatory system</keyword>
<evidence type="ECO:0000256" key="7">
    <source>
        <dbReference type="ARBA" id="ARBA00022777"/>
    </source>
</evidence>
<dbReference type="SMART" id="SM00304">
    <property type="entry name" value="HAMP"/>
    <property type="match status" value="1"/>
</dbReference>
<sequence length="456" mass="52279">MDIRKKITYQFLGSVALLLWVSLMAIYFSFSQARKEEFFDRLGRKAKLVAEMLIDIEEIDSELLRKIEKNNPLNLANEKIVIYDFQNQVIYSTDEDNFLDLSAATIEEVRLEEEIRFRKGDYEVFGQFYTGQYERIVVFAAATDIFGRNKLKWLRIIMIVVFTLSLIFVWFAGRLFAVKALAPISTIVNQVNKIEAKNLSDRLDTGNGKDEIARLAKTFNSMLERLELAFGIQKNFIANASHELRTPLTVITGQLEVVLMKARENEEYKNTLITVLNEIKDLNNLSNKLLLLAQTNLSKGELDFSNIRIDEIIWKCRKEVMGRDPNNTIDIYFGDEIDDENKMLIYGNEQLLKTAVVNLMDNACKYSDNHKAEVYLNALKDHLILKFSDQGIGIAENDLKMIFEPFYRSKNVLHSPGHGIGLSLVKKIVSLHNGSIYVKSELQKGAEFEIAFPAIT</sequence>
<dbReference type="CDD" id="cd00075">
    <property type="entry name" value="HATPase"/>
    <property type="match status" value="1"/>
</dbReference>
<evidence type="ECO:0000256" key="5">
    <source>
        <dbReference type="ARBA" id="ARBA00022679"/>
    </source>
</evidence>
<feature type="transmembrane region" description="Helical" evidence="11">
    <location>
        <begin position="12"/>
        <end position="30"/>
    </location>
</feature>
<comment type="catalytic activity">
    <reaction evidence="1">
        <text>ATP + protein L-histidine = ADP + protein N-phospho-L-histidine.</text>
        <dbReference type="EC" id="2.7.13.3"/>
    </reaction>
</comment>
<dbReference type="Gene3D" id="1.10.287.130">
    <property type="match status" value="1"/>
</dbReference>